<evidence type="ECO:0000313" key="7">
    <source>
        <dbReference type="Proteomes" id="UP000838412"/>
    </source>
</evidence>
<comment type="similarity">
    <text evidence="2">Belongs to the beta-microseminoprotein family.</text>
</comment>
<proteinExistence type="inferred from homology"/>
<dbReference type="EMBL" id="OV696699">
    <property type="protein sequence ID" value="CAH1245333.1"/>
    <property type="molecule type" value="Genomic_DNA"/>
</dbReference>
<evidence type="ECO:0000256" key="4">
    <source>
        <dbReference type="ARBA" id="ARBA00023157"/>
    </source>
</evidence>
<accession>A0A8J9Z157</accession>
<dbReference type="PANTHER" id="PTHR10500">
    <property type="entry name" value="BETA-MICROSEMINOPROTEIN"/>
    <property type="match status" value="1"/>
</dbReference>
<dbReference type="Pfam" id="PF05825">
    <property type="entry name" value="PSP94"/>
    <property type="match status" value="1"/>
</dbReference>
<keyword evidence="3" id="KW-0964">Secreted</keyword>
<dbReference type="Proteomes" id="UP000838412">
    <property type="component" value="Chromosome 14"/>
</dbReference>
<dbReference type="FunFam" id="2.60.40.1900:FF:000002">
    <property type="entry name" value="Uncharacterized protein"/>
    <property type="match status" value="1"/>
</dbReference>
<keyword evidence="7" id="KW-1185">Reference proteome</keyword>
<evidence type="ECO:0000256" key="2">
    <source>
        <dbReference type="ARBA" id="ARBA00010352"/>
    </source>
</evidence>
<dbReference type="OrthoDB" id="9969981at2759"/>
<dbReference type="AlphaFoldDB" id="A0A8J9Z157"/>
<evidence type="ECO:0000313" key="6">
    <source>
        <dbReference type="EMBL" id="CAH1245333.1"/>
    </source>
</evidence>
<protein>
    <submittedName>
        <fullName evidence="6">Hypp7464 protein</fullName>
    </submittedName>
</protein>
<dbReference type="InterPro" id="IPR008735">
    <property type="entry name" value="PSP94"/>
</dbReference>
<sequence>MSGMGVFVLMVVAMCATWRGAEGAAFFVPISSETTMYGSRPVVRQFCEWEGKKMMIGSSWKTTDCLSCSCSDTGLFCSGGGVYAPIPGCMVLIDETCRAQLVDSNDPYQDCGHDHAITG</sequence>
<dbReference type="Gene3D" id="2.60.40.1900">
    <property type="entry name" value="Beta-microseminoprotein (PSP94) domain"/>
    <property type="match status" value="1"/>
</dbReference>
<evidence type="ECO:0000256" key="5">
    <source>
        <dbReference type="SAM" id="SignalP"/>
    </source>
</evidence>
<evidence type="ECO:0000256" key="3">
    <source>
        <dbReference type="ARBA" id="ARBA00022525"/>
    </source>
</evidence>
<organism evidence="6 7">
    <name type="scientific">Branchiostoma lanceolatum</name>
    <name type="common">Common lancelet</name>
    <name type="synonym">Amphioxus lanceolatum</name>
    <dbReference type="NCBI Taxonomy" id="7740"/>
    <lineage>
        <taxon>Eukaryota</taxon>
        <taxon>Metazoa</taxon>
        <taxon>Chordata</taxon>
        <taxon>Cephalochordata</taxon>
        <taxon>Leptocardii</taxon>
        <taxon>Amphioxiformes</taxon>
        <taxon>Branchiostomatidae</taxon>
        <taxon>Branchiostoma</taxon>
    </lineage>
</organism>
<comment type="subcellular location">
    <subcellularLocation>
        <location evidence="1">Secreted</location>
    </subcellularLocation>
</comment>
<evidence type="ECO:0000256" key="1">
    <source>
        <dbReference type="ARBA" id="ARBA00004613"/>
    </source>
</evidence>
<gene>
    <name evidence="6" type="primary">Hypp7464</name>
    <name evidence="6" type="ORF">BLAG_LOCUS7700</name>
</gene>
<keyword evidence="4" id="KW-1015">Disulfide bond</keyword>
<name>A0A8J9Z157_BRALA</name>
<reference evidence="6" key="1">
    <citation type="submission" date="2022-01" db="EMBL/GenBank/DDBJ databases">
        <authorList>
            <person name="Braso-Vives M."/>
        </authorList>
    </citation>
    <scope>NUCLEOTIDE SEQUENCE</scope>
</reference>
<keyword evidence="5" id="KW-0732">Signal</keyword>
<dbReference type="PANTHER" id="PTHR10500:SF0">
    <property type="entry name" value="SCO-SPONDIN-LIKE"/>
    <property type="match status" value="1"/>
</dbReference>
<feature type="chain" id="PRO_5035445277" evidence="5">
    <location>
        <begin position="24"/>
        <end position="119"/>
    </location>
</feature>
<feature type="signal peptide" evidence="5">
    <location>
        <begin position="1"/>
        <end position="23"/>
    </location>
</feature>
<dbReference type="GO" id="GO:0005576">
    <property type="term" value="C:extracellular region"/>
    <property type="evidence" value="ECO:0007669"/>
    <property type="project" value="UniProtKB-SubCell"/>
</dbReference>